<evidence type="ECO:0000256" key="1">
    <source>
        <dbReference type="ARBA" id="ARBA00023015"/>
    </source>
</evidence>
<dbReference type="Gene3D" id="1.10.10.60">
    <property type="entry name" value="Homeodomain-like"/>
    <property type="match status" value="1"/>
</dbReference>
<evidence type="ECO:0000259" key="5">
    <source>
        <dbReference type="PROSITE" id="PS50977"/>
    </source>
</evidence>
<dbReference type="RefSeq" id="WP_207489473.1">
    <property type="nucleotide sequence ID" value="NZ_JADIJS010000003.1"/>
</dbReference>
<keyword evidence="1" id="KW-0805">Transcription regulation</keyword>
<dbReference type="SUPFAM" id="SSF48498">
    <property type="entry name" value="Tetracyclin repressor-like, C-terminal domain"/>
    <property type="match status" value="1"/>
</dbReference>
<accession>A0ABS3K2I7</accession>
<dbReference type="PANTHER" id="PTHR30055">
    <property type="entry name" value="HTH-TYPE TRANSCRIPTIONAL REGULATOR RUTR"/>
    <property type="match status" value="1"/>
</dbReference>
<keyword evidence="2 4" id="KW-0238">DNA-binding</keyword>
<feature type="DNA-binding region" description="H-T-H motif" evidence="4">
    <location>
        <begin position="45"/>
        <end position="64"/>
    </location>
</feature>
<evidence type="ECO:0000313" key="6">
    <source>
        <dbReference type="EMBL" id="MBO1041131.1"/>
    </source>
</evidence>
<dbReference type="InterPro" id="IPR036271">
    <property type="entry name" value="Tet_transcr_reg_TetR-rel_C_sf"/>
</dbReference>
<evidence type="ECO:0000313" key="7">
    <source>
        <dbReference type="Proteomes" id="UP000718278"/>
    </source>
</evidence>
<gene>
    <name evidence="6" type="ORF">IPV26_15790</name>
</gene>
<dbReference type="Pfam" id="PF16859">
    <property type="entry name" value="TetR_C_11"/>
    <property type="match status" value="1"/>
</dbReference>
<evidence type="ECO:0000256" key="3">
    <source>
        <dbReference type="ARBA" id="ARBA00023163"/>
    </source>
</evidence>
<reference evidence="6 7" key="1">
    <citation type="submission" date="2020-10" db="EMBL/GenBank/DDBJ databases">
        <title>Genomic characterization of underground lake bacteria from Wind Cave National Park: Insight into the archetypical LuxI/LuxR and identification of LuxR solos.</title>
        <authorList>
            <person name="Wengert P.C."/>
            <person name="Savka M.A."/>
        </authorList>
    </citation>
    <scope>NUCLEOTIDE SEQUENCE [LARGE SCALE GENOMIC DNA]</scope>
    <source>
        <strain evidence="6 7">SD316</strain>
    </source>
</reference>
<keyword evidence="3" id="KW-0804">Transcription</keyword>
<dbReference type="Pfam" id="PF00440">
    <property type="entry name" value="TetR_N"/>
    <property type="match status" value="1"/>
</dbReference>
<dbReference type="InterPro" id="IPR011075">
    <property type="entry name" value="TetR_C"/>
</dbReference>
<dbReference type="PROSITE" id="PS50977">
    <property type="entry name" value="HTH_TETR_2"/>
    <property type="match status" value="1"/>
</dbReference>
<sequence>MSTRPKAAEFDQVKSRRGGRSSRVREAVMEAVRKELEIKGYNGISHRGVAAAAGVDHVTIYRRWPTRARLVVDMVLDIADGFVPVPDTGTLDGDLRAYMAQIIAMLADPAVMSLLRALFAASMEGDEDVRTSLAEIWNERFTNAYIMIDRAIERREVKPTIERERVLEALVSPIWFRTFVRRAPLDEKFMNLVIRDIKSFVHQV</sequence>
<dbReference type="EMBL" id="JADIJS010000003">
    <property type="protein sequence ID" value="MBO1041131.1"/>
    <property type="molecule type" value="Genomic_DNA"/>
</dbReference>
<dbReference type="InterPro" id="IPR009057">
    <property type="entry name" value="Homeodomain-like_sf"/>
</dbReference>
<protein>
    <submittedName>
        <fullName evidence="6">TetR/AcrR family transcriptional regulator C-terminal ligand-binding domain-containing protein</fullName>
    </submittedName>
</protein>
<keyword evidence="7" id="KW-1185">Reference proteome</keyword>
<dbReference type="Proteomes" id="UP000718278">
    <property type="component" value="Unassembled WGS sequence"/>
</dbReference>
<dbReference type="SUPFAM" id="SSF46689">
    <property type="entry name" value="Homeodomain-like"/>
    <property type="match status" value="1"/>
</dbReference>
<dbReference type="InterPro" id="IPR050109">
    <property type="entry name" value="HTH-type_TetR-like_transc_reg"/>
</dbReference>
<dbReference type="InterPro" id="IPR001647">
    <property type="entry name" value="HTH_TetR"/>
</dbReference>
<evidence type="ECO:0000256" key="2">
    <source>
        <dbReference type="ARBA" id="ARBA00023125"/>
    </source>
</evidence>
<organism evidence="6 7">
    <name type="scientific">Brucella pituitosa</name>
    <dbReference type="NCBI Taxonomy" id="571256"/>
    <lineage>
        <taxon>Bacteria</taxon>
        <taxon>Pseudomonadati</taxon>
        <taxon>Pseudomonadota</taxon>
        <taxon>Alphaproteobacteria</taxon>
        <taxon>Hyphomicrobiales</taxon>
        <taxon>Brucellaceae</taxon>
        <taxon>Brucella/Ochrobactrum group</taxon>
        <taxon>Brucella</taxon>
    </lineage>
</organism>
<name>A0ABS3K2I7_9HYPH</name>
<comment type="caution">
    <text evidence="6">The sequence shown here is derived from an EMBL/GenBank/DDBJ whole genome shotgun (WGS) entry which is preliminary data.</text>
</comment>
<dbReference type="PANTHER" id="PTHR30055:SF148">
    <property type="entry name" value="TETR-FAMILY TRANSCRIPTIONAL REGULATOR"/>
    <property type="match status" value="1"/>
</dbReference>
<feature type="domain" description="HTH tetR-type" evidence="5">
    <location>
        <begin position="22"/>
        <end position="82"/>
    </location>
</feature>
<evidence type="ECO:0000256" key="4">
    <source>
        <dbReference type="PROSITE-ProRule" id="PRU00335"/>
    </source>
</evidence>
<proteinExistence type="predicted"/>
<dbReference type="Gene3D" id="1.10.357.10">
    <property type="entry name" value="Tetracycline Repressor, domain 2"/>
    <property type="match status" value="1"/>
</dbReference>